<organism evidence="1 2">
    <name type="scientific">Glossina palpalis gambiensis</name>
    <dbReference type="NCBI Taxonomy" id="67801"/>
    <lineage>
        <taxon>Eukaryota</taxon>
        <taxon>Metazoa</taxon>
        <taxon>Ecdysozoa</taxon>
        <taxon>Arthropoda</taxon>
        <taxon>Hexapoda</taxon>
        <taxon>Insecta</taxon>
        <taxon>Pterygota</taxon>
        <taxon>Neoptera</taxon>
        <taxon>Endopterygota</taxon>
        <taxon>Diptera</taxon>
        <taxon>Brachycera</taxon>
        <taxon>Muscomorpha</taxon>
        <taxon>Hippoboscoidea</taxon>
        <taxon>Glossinidae</taxon>
        <taxon>Glossina</taxon>
    </lineage>
</organism>
<keyword evidence="2" id="KW-1185">Reference proteome</keyword>
<dbReference type="EMBL" id="JXJN01011296">
    <property type="status" value="NOT_ANNOTATED_CDS"/>
    <property type="molecule type" value="Genomic_DNA"/>
</dbReference>
<evidence type="ECO:0000313" key="2">
    <source>
        <dbReference type="Proteomes" id="UP000092460"/>
    </source>
</evidence>
<proteinExistence type="predicted"/>
<sequence length="101" mass="11120">MELILPILIWLMVFTFKSYFGGKGIRIVKVLCVHTFKSVAHNNNNSKKINSYAADIDINALKKVPGMCRSSENEKAGWGSIRKAAHSVCTKISKAITPPGD</sequence>
<dbReference type="VEuPathDB" id="VectorBase:GPPI024477"/>
<protein>
    <submittedName>
        <fullName evidence="1">Uncharacterized protein</fullName>
    </submittedName>
</protein>
<reference evidence="2" key="1">
    <citation type="submission" date="2015-01" db="EMBL/GenBank/DDBJ databases">
        <authorList>
            <person name="Aksoy S."/>
            <person name="Warren W."/>
            <person name="Wilson R.K."/>
        </authorList>
    </citation>
    <scope>NUCLEOTIDE SEQUENCE [LARGE SCALE GENOMIC DNA]</scope>
    <source>
        <strain evidence="2">IAEA</strain>
    </source>
</reference>
<dbReference type="Proteomes" id="UP000092460">
    <property type="component" value="Unassembled WGS sequence"/>
</dbReference>
<dbReference type="EnsemblMetazoa" id="GPPI024477-RA">
    <property type="protein sequence ID" value="GPPI024477-PA"/>
    <property type="gene ID" value="GPPI024477"/>
</dbReference>
<name>A0A1B0BB44_9MUSC</name>
<accession>A0A1B0BB44</accession>
<evidence type="ECO:0000313" key="1">
    <source>
        <dbReference type="EnsemblMetazoa" id="GPPI024477-PA"/>
    </source>
</evidence>
<dbReference type="AlphaFoldDB" id="A0A1B0BB44"/>
<reference evidence="1" key="2">
    <citation type="submission" date="2020-05" db="UniProtKB">
        <authorList>
            <consortium name="EnsemblMetazoa"/>
        </authorList>
    </citation>
    <scope>IDENTIFICATION</scope>
    <source>
        <strain evidence="1">IAEA</strain>
    </source>
</reference>